<dbReference type="Proteomes" id="UP000030364">
    <property type="component" value="Unassembled WGS sequence"/>
</dbReference>
<dbReference type="GO" id="GO:0005524">
    <property type="term" value="F:ATP binding"/>
    <property type="evidence" value="ECO:0007669"/>
    <property type="project" value="UniProtKB-UniRule"/>
</dbReference>
<keyword evidence="7" id="KW-1185">Reference proteome</keyword>
<evidence type="ECO:0000256" key="2">
    <source>
        <dbReference type="ARBA" id="ARBA00022840"/>
    </source>
</evidence>
<feature type="compositionally biased region" description="Basic and acidic residues" evidence="4">
    <location>
        <begin position="252"/>
        <end position="262"/>
    </location>
</feature>
<evidence type="ECO:0000313" key="7">
    <source>
        <dbReference type="Proteomes" id="UP000030364"/>
    </source>
</evidence>
<evidence type="ECO:0000256" key="1">
    <source>
        <dbReference type="ARBA" id="ARBA00022741"/>
    </source>
</evidence>
<dbReference type="AlphaFoldDB" id="A0A0A2XD78"/>
<sequence>MTRKDFHLKMLIGLGRTAQVFLAEGGGQEVALKLPKKEVRQDPALRERFAREVNLSLTLRHPHLVRGLFGKPYGEDAFLALEYCPENLEARLQKGPLPLEEARRALLSVGQALLFLHERGFLHQDVKPANVFLKNGVYKLGDLGTVRPLGERGGETVGSPHYMAPELFRGQDPSPLSDAYSFGVLAYELLTGKRPFRGESYEALLEAHLHRPPPPTRLEPALDRGLRRVLAKDPKERMPLKDFLDLLAASPQKKEPPPEEKPRRRRWFL</sequence>
<dbReference type="Gene3D" id="3.30.200.20">
    <property type="entry name" value="Phosphorylase Kinase, domain 1"/>
    <property type="match status" value="1"/>
</dbReference>
<feature type="binding site" evidence="3">
    <location>
        <position position="37"/>
    </location>
    <ligand>
        <name>ATP</name>
        <dbReference type="ChEBI" id="CHEBI:30616"/>
    </ligand>
</feature>
<dbReference type="InterPro" id="IPR000719">
    <property type="entry name" value="Prot_kinase_dom"/>
</dbReference>
<reference evidence="6 7" key="1">
    <citation type="journal article" date="2015" name="Genome Announc.">
        <title>Draft Genome Sequence of the Thermophile Thermus filiformis ATCC 43280, Producer of Carotenoid-(Di)glucoside-Branched Fatty Acid (Di)esters and Source of Hyperthermostable Enzymes of Biotechnological Interest.</title>
        <authorList>
            <person name="Mandelli F."/>
            <person name="Oliveira Ramires B."/>
            <person name="Couger M.B."/>
            <person name="Paixao D.A."/>
            <person name="Camilo C.M."/>
            <person name="Polikarpov I."/>
            <person name="Prade R."/>
            <person name="Riano-Pachon D.M."/>
            <person name="Squina F.M."/>
        </authorList>
    </citation>
    <scope>NUCLEOTIDE SEQUENCE [LARGE SCALE GENOMIC DNA]</scope>
    <source>
        <strain evidence="6 7">ATCC 43280</strain>
    </source>
</reference>
<dbReference type="InterPro" id="IPR045269">
    <property type="entry name" value="Atg1-like"/>
</dbReference>
<organism evidence="6 7">
    <name type="scientific">Thermus filiformis</name>
    <dbReference type="NCBI Taxonomy" id="276"/>
    <lineage>
        <taxon>Bacteria</taxon>
        <taxon>Thermotogati</taxon>
        <taxon>Deinococcota</taxon>
        <taxon>Deinococci</taxon>
        <taxon>Thermales</taxon>
        <taxon>Thermaceae</taxon>
        <taxon>Thermus</taxon>
    </lineage>
</organism>
<dbReference type="SUPFAM" id="SSF56112">
    <property type="entry name" value="Protein kinase-like (PK-like)"/>
    <property type="match status" value="1"/>
</dbReference>
<evidence type="ECO:0000313" key="6">
    <source>
        <dbReference type="EMBL" id="KGQ23099.1"/>
    </source>
</evidence>
<accession>A0A0A2XD78</accession>
<dbReference type="GO" id="GO:0005737">
    <property type="term" value="C:cytoplasm"/>
    <property type="evidence" value="ECO:0007669"/>
    <property type="project" value="TreeGrafter"/>
</dbReference>
<dbReference type="PROSITE" id="PS50011">
    <property type="entry name" value="PROTEIN_KINASE_DOM"/>
    <property type="match status" value="1"/>
</dbReference>
<dbReference type="InterPro" id="IPR017441">
    <property type="entry name" value="Protein_kinase_ATP_BS"/>
</dbReference>
<dbReference type="CDD" id="cd14014">
    <property type="entry name" value="STKc_PknB_like"/>
    <property type="match status" value="1"/>
</dbReference>
<dbReference type="PANTHER" id="PTHR24348">
    <property type="entry name" value="SERINE/THREONINE-PROTEIN KINASE UNC-51-RELATED"/>
    <property type="match status" value="1"/>
</dbReference>
<comment type="caution">
    <text evidence="6">The sequence shown here is derived from an EMBL/GenBank/DDBJ whole genome shotgun (WGS) entry which is preliminary data.</text>
</comment>
<keyword evidence="2 3" id="KW-0067">ATP-binding</keyword>
<dbReference type="InterPro" id="IPR008271">
    <property type="entry name" value="Ser/Thr_kinase_AS"/>
</dbReference>
<dbReference type="STRING" id="276.THFILI_09460"/>
<protein>
    <recommendedName>
        <fullName evidence="5">Protein kinase domain-containing protein</fullName>
    </recommendedName>
</protein>
<dbReference type="PROSITE" id="PS00108">
    <property type="entry name" value="PROTEIN_KINASE_ST"/>
    <property type="match status" value="1"/>
</dbReference>
<dbReference type="InterPro" id="IPR011009">
    <property type="entry name" value="Kinase-like_dom_sf"/>
</dbReference>
<evidence type="ECO:0000256" key="3">
    <source>
        <dbReference type="PROSITE-ProRule" id="PRU10141"/>
    </source>
</evidence>
<keyword evidence="1 3" id="KW-0547">Nucleotide-binding</keyword>
<name>A0A0A2XD78_THEFI</name>
<dbReference type="PROSITE" id="PS00107">
    <property type="entry name" value="PROTEIN_KINASE_ATP"/>
    <property type="match status" value="1"/>
</dbReference>
<evidence type="ECO:0000259" key="5">
    <source>
        <dbReference type="PROSITE" id="PS50011"/>
    </source>
</evidence>
<feature type="domain" description="Protein kinase" evidence="5">
    <location>
        <begin position="6"/>
        <end position="268"/>
    </location>
</feature>
<dbReference type="SMART" id="SM00220">
    <property type="entry name" value="S_TKc"/>
    <property type="match status" value="1"/>
</dbReference>
<feature type="region of interest" description="Disordered" evidence="4">
    <location>
        <begin position="246"/>
        <end position="269"/>
    </location>
</feature>
<dbReference type="Pfam" id="PF00069">
    <property type="entry name" value="Pkinase"/>
    <property type="match status" value="1"/>
</dbReference>
<dbReference type="PATRIC" id="fig|276.5.peg.50"/>
<gene>
    <name evidence="6" type="ORF">THFILI_09460</name>
</gene>
<dbReference type="Gene3D" id="1.10.510.10">
    <property type="entry name" value="Transferase(Phosphotransferase) domain 1"/>
    <property type="match status" value="1"/>
</dbReference>
<dbReference type="PANTHER" id="PTHR24348:SF68">
    <property type="entry name" value="SERINE_THREONINE-PROTEIN KINASE ATG1C"/>
    <property type="match status" value="1"/>
</dbReference>
<evidence type="ECO:0000256" key="4">
    <source>
        <dbReference type="SAM" id="MobiDB-lite"/>
    </source>
</evidence>
<dbReference type="GO" id="GO:0004674">
    <property type="term" value="F:protein serine/threonine kinase activity"/>
    <property type="evidence" value="ECO:0007669"/>
    <property type="project" value="InterPro"/>
</dbReference>
<dbReference type="EMBL" id="JPSL02000040">
    <property type="protein sequence ID" value="KGQ23099.1"/>
    <property type="molecule type" value="Genomic_DNA"/>
</dbReference>
<proteinExistence type="predicted"/>